<keyword evidence="1" id="KW-1133">Transmembrane helix</keyword>
<evidence type="ECO:0000256" key="1">
    <source>
        <dbReference type="SAM" id="Phobius"/>
    </source>
</evidence>
<accession>A0A1C5H106</accession>
<dbReference type="Proteomes" id="UP000198217">
    <property type="component" value="Chromosome I"/>
</dbReference>
<keyword evidence="1" id="KW-0472">Membrane</keyword>
<gene>
    <name evidence="2" type="ORF">GA0070609_0755</name>
</gene>
<dbReference type="RefSeq" id="WP_088992501.1">
    <property type="nucleotide sequence ID" value="NZ_LT607750.1"/>
</dbReference>
<name>A0A1C5H106_9ACTN</name>
<evidence type="ECO:0000313" key="3">
    <source>
        <dbReference type="Proteomes" id="UP000198217"/>
    </source>
</evidence>
<proteinExistence type="predicted"/>
<dbReference type="AlphaFoldDB" id="A0A1C5H106"/>
<evidence type="ECO:0000313" key="2">
    <source>
        <dbReference type="EMBL" id="SCG39668.1"/>
    </source>
</evidence>
<dbReference type="EMBL" id="LT607750">
    <property type="protein sequence ID" value="SCG39668.1"/>
    <property type="molecule type" value="Genomic_DNA"/>
</dbReference>
<keyword evidence="1" id="KW-0812">Transmembrane</keyword>
<feature type="transmembrane region" description="Helical" evidence="1">
    <location>
        <begin position="18"/>
        <end position="40"/>
    </location>
</feature>
<sequence>MTDATSAAPVFGTNADAWVTPSMVIAMAALAFTIASFWWMNVRRGSLSAHRPHTFAAAVAPDKVLINLPLVFHNDGAAPIVVQNLRLRLERPTGQAAKRIGGGQNRPWNKLEVPEPLPITLWWRGTRSEVQPREGHRPLPAAFPVAGRTALTAFIEFGRERESDGLPLDWLGGPCTATVEVKMAHRRRWVDLSTFDLHTERIDVPNYIAWPNDQTWRP</sequence>
<protein>
    <submittedName>
        <fullName evidence="2">Uncharacterized protein</fullName>
    </submittedName>
</protein>
<keyword evidence="3" id="KW-1185">Reference proteome</keyword>
<organism evidence="2 3">
    <name type="scientific">Micromonospora echinaurantiaca</name>
    <dbReference type="NCBI Taxonomy" id="47857"/>
    <lineage>
        <taxon>Bacteria</taxon>
        <taxon>Bacillati</taxon>
        <taxon>Actinomycetota</taxon>
        <taxon>Actinomycetes</taxon>
        <taxon>Micromonosporales</taxon>
        <taxon>Micromonosporaceae</taxon>
        <taxon>Micromonospora</taxon>
    </lineage>
</organism>
<reference evidence="2 3" key="1">
    <citation type="submission" date="2016-06" db="EMBL/GenBank/DDBJ databases">
        <authorList>
            <person name="Kjaerup R.B."/>
            <person name="Dalgaard T.S."/>
            <person name="Juul-Madsen H.R."/>
        </authorList>
    </citation>
    <scope>NUCLEOTIDE SEQUENCE [LARGE SCALE GENOMIC DNA]</scope>
    <source>
        <strain evidence="2 3">DSM 43904</strain>
    </source>
</reference>